<evidence type="ECO:0000313" key="6">
    <source>
        <dbReference type="EMBL" id="QDU70267.1"/>
    </source>
</evidence>
<dbReference type="Gene3D" id="3.30.450.90">
    <property type="match status" value="1"/>
</dbReference>
<dbReference type="InterPro" id="IPR001482">
    <property type="entry name" value="T2SS/T4SS_dom"/>
</dbReference>
<protein>
    <submittedName>
        <fullName evidence="6">Type II secretion system protein E</fullName>
    </submittedName>
</protein>
<organism evidence="6 7">
    <name type="scientific">Mucisphaera calidilacus</name>
    <dbReference type="NCBI Taxonomy" id="2527982"/>
    <lineage>
        <taxon>Bacteria</taxon>
        <taxon>Pseudomonadati</taxon>
        <taxon>Planctomycetota</taxon>
        <taxon>Phycisphaerae</taxon>
        <taxon>Phycisphaerales</taxon>
        <taxon>Phycisphaeraceae</taxon>
        <taxon>Mucisphaera</taxon>
    </lineage>
</organism>
<sequence length="546" mass="60567">MTPATLAQAETVFLLSWFKPIVVLAVLIGWARMVSTFDKDLEYFHLPRMLWNGGHMLAAVAGFGAIFLIPIFFVGLPIGLLLMFGSLYAYANFRNHRVPFDARWDLSFNGLKEQITAWQKDQAEKHASLRIEGSDGEHLQVPVGNDPQVESHAVLAEVLNFAIPRNADRIEMTIDKELGKVTARVDGVLYPQPDIESKKAMGVLEYVKGAAGMDLSSHRKREQGRLGVDLGEFGTHRLALETAGSTRGVRMIMDVNPAKQTNIPLNQIGLTETQHDQILKLVSEPGGTVLISAPPQQGLTTTLYSILQAHDPYTSSVITVERQKPFEVEGVNHQEFGDEASPDKINERLKVLLRSDPNVLMISEVFDDSTPKLMAPLAEECRFYVPMKADSGFEAAKRWMRMVGDPKLATANITAVLHQRLVRRLCSTCRTAYKPDPAALKKLNIPADKVDKLYQASGQVEVKGKARTCPACMGIGYRGRIGVFELMIYDDTARSLLRQGDFDNLRTHLRKQKLQYLQEAALAKVVSGETDIKEITRVLGGSKTAS</sequence>
<keyword evidence="4" id="KW-1133">Transmembrane helix</keyword>
<comment type="similarity">
    <text evidence="1">Belongs to the GSP E family.</text>
</comment>
<dbReference type="EMBL" id="CP036280">
    <property type="protein sequence ID" value="QDU70267.1"/>
    <property type="molecule type" value="Genomic_DNA"/>
</dbReference>
<dbReference type="AlphaFoldDB" id="A0A518BTH3"/>
<feature type="domain" description="Bacterial type II secretion system protein E" evidence="5">
    <location>
        <begin position="154"/>
        <end position="537"/>
    </location>
</feature>
<gene>
    <name evidence="6" type="primary">epsE_2</name>
    <name evidence="6" type="ORF">Pan265_00900</name>
</gene>
<dbReference type="Proteomes" id="UP000320386">
    <property type="component" value="Chromosome"/>
</dbReference>
<feature type="transmembrane region" description="Helical" evidence="4">
    <location>
        <begin position="12"/>
        <end position="35"/>
    </location>
</feature>
<dbReference type="KEGG" id="mcad:Pan265_00900"/>
<keyword evidence="3" id="KW-0067">ATP-binding</keyword>
<dbReference type="GO" id="GO:0005886">
    <property type="term" value="C:plasma membrane"/>
    <property type="evidence" value="ECO:0007669"/>
    <property type="project" value="TreeGrafter"/>
</dbReference>
<evidence type="ECO:0000256" key="1">
    <source>
        <dbReference type="ARBA" id="ARBA00006611"/>
    </source>
</evidence>
<dbReference type="InterPro" id="IPR027417">
    <property type="entry name" value="P-loop_NTPase"/>
</dbReference>
<feature type="transmembrane region" description="Helical" evidence="4">
    <location>
        <begin position="56"/>
        <end position="89"/>
    </location>
</feature>
<evidence type="ECO:0000256" key="3">
    <source>
        <dbReference type="ARBA" id="ARBA00022840"/>
    </source>
</evidence>
<proteinExistence type="inferred from homology"/>
<dbReference type="PANTHER" id="PTHR30258">
    <property type="entry name" value="TYPE II SECRETION SYSTEM PROTEIN GSPE-RELATED"/>
    <property type="match status" value="1"/>
</dbReference>
<dbReference type="PANTHER" id="PTHR30258:SF2">
    <property type="entry name" value="COMG OPERON PROTEIN 1"/>
    <property type="match status" value="1"/>
</dbReference>
<dbReference type="Gene3D" id="3.40.50.300">
    <property type="entry name" value="P-loop containing nucleotide triphosphate hydrolases"/>
    <property type="match status" value="1"/>
</dbReference>
<dbReference type="SUPFAM" id="SSF52540">
    <property type="entry name" value="P-loop containing nucleoside triphosphate hydrolases"/>
    <property type="match status" value="1"/>
</dbReference>
<dbReference type="OrthoDB" id="244550at2"/>
<evidence type="ECO:0000259" key="5">
    <source>
        <dbReference type="Pfam" id="PF00437"/>
    </source>
</evidence>
<keyword evidence="7" id="KW-1185">Reference proteome</keyword>
<keyword evidence="4" id="KW-0472">Membrane</keyword>
<keyword evidence="2" id="KW-0547">Nucleotide-binding</keyword>
<dbReference type="GO" id="GO:0016887">
    <property type="term" value="F:ATP hydrolysis activity"/>
    <property type="evidence" value="ECO:0007669"/>
    <property type="project" value="TreeGrafter"/>
</dbReference>
<evidence type="ECO:0000256" key="4">
    <source>
        <dbReference type="SAM" id="Phobius"/>
    </source>
</evidence>
<accession>A0A518BTH3</accession>
<dbReference type="RefSeq" id="WP_145444309.1">
    <property type="nucleotide sequence ID" value="NZ_CP036280.1"/>
</dbReference>
<keyword evidence="4" id="KW-0812">Transmembrane</keyword>
<reference evidence="6 7" key="1">
    <citation type="submission" date="2019-02" db="EMBL/GenBank/DDBJ databases">
        <title>Deep-cultivation of Planctomycetes and their phenomic and genomic characterization uncovers novel biology.</title>
        <authorList>
            <person name="Wiegand S."/>
            <person name="Jogler M."/>
            <person name="Boedeker C."/>
            <person name="Pinto D."/>
            <person name="Vollmers J."/>
            <person name="Rivas-Marin E."/>
            <person name="Kohn T."/>
            <person name="Peeters S.H."/>
            <person name="Heuer A."/>
            <person name="Rast P."/>
            <person name="Oberbeckmann S."/>
            <person name="Bunk B."/>
            <person name="Jeske O."/>
            <person name="Meyerdierks A."/>
            <person name="Storesund J.E."/>
            <person name="Kallscheuer N."/>
            <person name="Luecker S."/>
            <person name="Lage O.M."/>
            <person name="Pohl T."/>
            <person name="Merkel B.J."/>
            <person name="Hornburger P."/>
            <person name="Mueller R.-W."/>
            <person name="Bruemmer F."/>
            <person name="Labrenz M."/>
            <person name="Spormann A.M."/>
            <person name="Op den Camp H."/>
            <person name="Overmann J."/>
            <person name="Amann R."/>
            <person name="Jetten M.S.M."/>
            <person name="Mascher T."/>
            <person name="Medema M.H."/>
            <person name="Devos D.P."/>
            <person name="Kaster A.-K."/>
            <person name="Ovreas L."/>
            <person name="Rohde M."/>
            <person name="Galperin M.Y."/>
            <person name="Jogler C."/>
        </authorList>
    </citation>
    <scope>NUCLEOTIDE SEQUENCE [LARGE SCALE GENOMIC DNA]</scope>
    <source>
        <strain evidence="6 7">Pan265</strain>
    </source>
</reference>
<evidence type="ECO:0000313" key="7">
    <source>
        <dbReference type="Proteomes" id="UP000320386"/>
    </source>
</evidence>
<evidence type="ECO:0000256" key="2">
    <source>
        <dbReference type="ARBA" id="ARBA00022741"/>
    </source>
</evidence>
<dbReference type="Pfam" id="PF00437">
    <property type="entry name" value="T2SSE"/>
    <property type="match status" value="1"/>
</dbReference>
<name>A0A518BTH3_9BACT</name>
<dbReference type="GO" id="GO:0005524">
    <property type="term" value="F:ATP binding"/>
    <property type="evidence" value="ECO:0007669"/>
    <property type="project" value="UniProtKB-KW"/>
</dbReference>